<evidence type="ECO:0000313" key="4">
    <source>
        <dbReference type="EMBL" id="PPQ93762.1"/>
    </source>
</evidence>
<feature type="domain" description="DUF6535" evidence="3">
    <location>
        <begin position="557"/>
        <end position="733"/>
    </location>
</feature>
<evidence type="ECO:0000256" key="2">
    <source>
        <dbReference type="SAM" id="Phobius"/>
    </source>
</evidence>
<keyword evidence="5" id="KW-1185">Reference proteome</keyword>
<dbReference type="Pfam" id="PF20153">
    <property type="entry name" value="DUF6535"/>
    <property type="match status" value="2"/>
</dbReference>
<name>A0A409XSG8_PSICY</name>
<organism evidence="4 5">
    <name type="scientific">Psilocybe cyanescens</name>
    <dbReference type="NCBI Taxonomy" id="93625"/>
    <lineage>
        <taxon>Eukaryota</taxon>
        <taxon>Fungi</taxon>
        <taxon>Dikarya</taxon>
        <taxon>Basidiomycota</taxon>
        <taxon>Agaricomycotina</taxon>
        <taxon>Agaricomycetes</taxon>
        <taxon>Agaricomycetidae</taxon>
        <taxon>Agaricales</taxon>
        <taxon>Agaricineae</taxon>
        <taxon>Strophariaceae</taxon>
        <taxon>Psilocybe</taxon>
    </lineage>
</organism>
<dbReference type="InterPro" id="IPR045338">
    <property type="entry name" value="DUF6535"/>
</dbReference>
<proteinExistence type="predicted"/>
<feature type="transmembrane region" description="Helical" evidence="2">
    <location>
        <begin position="151"/>
        <end position="174"/>
    </location>
</feature>
<dbReference type="STRING" id="93625.A0A409XSG8"/>
<feature type="domain" description="DUF6535" evidence="3">
    <location>
        <begin position="55"/>
        <end position="231"/>
    </location>
</feature>
<feature type="transmembrane region" description="Helical" evidence="2">
    <location>
        <begin position="715"/>
        <end position="740"/>
    </location>
</feature>
<keyword evidence="2" id="KW-0472">Membrane</keyword>
<feature type="transmembrane region" description="Helical" evidence="2">
    <location>
        <begin position="77"/>
        <end position="96"/>
    </location>
</feature>
<sequence>MSSVEPVKGEIIDIPGPEEAAGSQEELKDEADLPKLWDVRDPFQYAPPKPDGDPWTMLVEPLLRNDKMQCDAWKDEVQNLLIFAGLFSAIVTAFIVESYKNLQQNPNDVMVTLLSQIASRLDGPLNSSAAALAPPNQTLFVPDASSIRVNAFWFISLVLSLTTVLIGIVSLQWLREHLVYSDLSPREKYATYHMRAEGLKKWHVDKIFTAMPLLLQCALVLFLGGIIDFLHAIGYWTVTIPVTVVVAFTLTFLIATTFLPCLQLISLHVHFSPKSGRSPGPQSPPSQCPYKSPQSHAICAIFRPIPPLYCRLYESLYPRFRSFLHMIGLSVRPASPFPSYPEGVFTRYLYQASQFVRWIDFDEAWLNVRDAYMRRALDKSLDQWHPGLGRGDVNILPIYDIVDALCSQSWRKSSAIPAYHCFDELAHVKGDQSPYLHSLLSNAKDLTGDTCLSDFIPIRISDNTYESVTFANVLRQQNTFLFLRFHYVWSEVPPLARLKLELGLRLMKYFYQERRAVCTSDLKYQMEELKDEADLPKLWDVRDPFQYAPPKPDGDPWTILVEPLLRNDKMQCDAWKDEVQNLLIFAGLFSGIVTAFIVESYKNLQQNPADVMVILLSQIASRLDGPLNSSAATLAPPNQTPFVPDASAIRVNAFWFISLVLSLTTVLVGIVSLQWLREHLVYSDLSPREKYATYHMRAEGLKKWHVDKIFTAMPLLLQCALVLFLGGIIDFLHAIGYWTVTIPVTVVVAFTLTFLIATTFLPCLQLISLYVHFSPRSRPPGPQSPPSQCPYKSPQSHAICAIFRPIPPLCSRLHDRLYPHFQSFLHMIGLSERPASLFPSYPQGVFTRYLYQASQCLRWVDFDEAWLNVRDAYMRRALNKSLYPWHPGLGHGDVNILPIYDIVDALCLQSQRKSSAISAYYCFDEISELVHVKEWDSQSYFHSLLSNARDLTGDTCLSDFIPIHISGDIYESATFANVLRQQNTFLFLRFHYVWSEVPLLARLKLELGLRLMKYFYQERRAVYTSHLGYQKIPHCLTFKTLEDLSMRLLPERESSWQIGNLALSLLHQLEEHSDADNILPNVLGQQNYLTALLKVAAYLTASVRKYGAPNRTTNPLQSATERVFEAIPTLLEQRIAAEIPLASSTEYTPSALFYLAALYFYLLPPAVILEHSCCVSLQYTLARYKELTIDKSITDPDMEKRLQLCYQEVELWFDQPDYVIFSKEWWNDFIDRIPKVSFGLSSNGLTSPSNVIVDPSDDIPQDQA</sequence>
<dbReference type="OrthoDB" id="3235960at2759"/>
<comment type="caution">
    <text evidence="4">The sequence shown here is derived from an EMBL/GenBank/DDBJ whole genome shotgun (WGS) entry which is preliminary data.</text>
</comment>
<reference evidence="4 5" key="1">
    <citation type="journal article" date="2018" name="Evol. Lett.">
        <title>Horizontal gene cluster transfer increased hallucinogenic mushroom diversity.</title>
        <authorList>
            <person name="Reynolds H.T."/>
            <person name="Vijayakumar V."/>
            <person name="Gluck-Thaler E."/>
            <person name="Korotkin H.B."/>
            <person name="Matheny P.B."/>
            <person name="Slot J.C."/>
        </authorList>
    </citation>
    <scope>NUCLEOTIDE SEQUENCE [LARGE SCALE GENOMIC DNA]</scope>
    <source>
        <strain evidence="4 5">2631</strain>
    </source>
</reference>
<feature type="transmembrane region" description="Helical" evidence="2">
    <location>
        <begin position="746"/>
        <end position="771"/>
    </location>
</feature>
<feature type="transmembrane region" description="Helical" evidence="2">
    <location>
        <begin position="653"/>
        <end position="676"/>
    </location>
</feature>
<feature type="transmembrane region" description="Helical" evidence="2">
    <location>
        <begin position="233"/>
        <end position="259"/>
    </location>
</feature>
<dbReference type="Proteomes" id="UP000283269">
    <property type="component" value="Unassembled WGS sequence"/>
</dbReference>
<feature type="region of interest" description="Disordered" evidence="1">
    <location>
        <begin position="1"/>
        <end position="28"/>
    </location>
</feature>
<keyword evidence="2" id="KW-0812">Transmembrane</keyword>
<evidence type="ECO:0000313" key="5">
    <source>
        <dbReference type="Proteomes" id="UP000283269"/>
    </source>
</evidence>
<evidence type="ECO:0000256" key="1">
    <source>
        <dbReference type="SAM" id="MobiDB-lite"/>
    </source>
</evidence>
<dbReference type="EMBL" id="NHYD01000605">
    <property type="protein sequence ID" value="PPQ93762.1"/>
    <property type="molecule type" value="Genomic_DNA"/>
</dbReference>
<protein>
    <recommendedName>
        <fullName evidence="3">DUF6535 domain-containing protein</fullName>
    </recommendedName>
</protein>
<dbReference type="InParanoid" id="A0A409XSG8"/>
<gene>
    <name evidence="4" type="ORF">CVT25_008142</name>
</gene>
<dbReference type="AlphaFoldDB" id="A0A409XSG8"/>
<accession>A0A409XSG8</accession>
<feature type="transmembrane region" description="Helical" evidence="2">
    <location>
        <begin position="207"/>
        <end position="227"/>
    </location>
</feature>
<feature type="transmembrane region" description="Helical" evidence="2">
    <location>
        <begin position="579"/>
        <end position="598"/>
    </location>
</feature>
<evidence type="ECO:0000259" key="3">
    <source>
        <dbReference type="Pfam" id="PF20153"/>
    </source>
</evidence>
<keyword evidence="2" id="KW-1133">Transmembrane helix</keyword>